<dbReference type="FunFam" id="1.10.510.10:FF:000571">
    <property type="entry name" value="Maternal embryonic leucine zipper kinase"/>
    <property type="match status" value="1"/>
</dbReference>
<feature type="binding site" evidence="3">
    <location>
        <position position="50"/>
    </location>
    <ligand>
        <name>ATP</name>
        <dbReference type="ChEBI" id="CHEBI:30616"/>
    </ligand>
</feature>
<dbReference type="PANTHER" id="PTHR24347">
    <property type="entry name" value="SERINE/THREONINE-PROTEIN KINASE"/>
    <property type="match status" value="1"/>
</dbReference>
<organism evidence="6 7">
    <name type="scientific">Chrysophaeum taylorii</name>
    <dbReference type="NCBI Taxonomy" id="2483200"/>
    <lineage>
        <taxon>Eukaryota</taxon>
        <taxon>Sar</taxon>
        <taxon>Stramenopiles</taxon>
        <taxon>Ochrophyta</taxon>
        <taxon>Pelagophyceae</taxon>
        <taxon>Pelagomonadales</taxon>
        <taxon>Pelagomonadaceae</taxon>
        <taxon>Chrysophaeum</taxon>
    </lineage>
</organism>
<dbReference type="AlphaFoldDB" id="A0AAD7UKP4"/>
<dbReference type="InterPro" id="IPR017441">
    <property type="entry name" value="Protein_kinase_ATP_BS"/>
</dbReference>
<dbReference type="PROSITE" id="PS00107">
    <property type="entry name" value="PROTEIN_KINASE_ATP"/>
    <property type="match status" value="1"/>
</dbReference>
<keyword evidence="4" id="KW-0808">Transferase</keyword>
<dbReference type="InterPro" id="IPR008271">
    <property type="entry name" value="Ser/Thr_kinase_AS"/>
</dbReference>
<dbReference type="InterPro" id="IPR000719">
    <property type="entry name" value="Prot_kinase_dom"/>
</dbReference>
<dbReference type="SUPFAM" id="SSF56112">
    <property type="entry name" value="Protein kinase-like (PK-like)"/>
    <property type="match status" value="1"/>
</dbReference>
<dbReference type="InterPro" id="IPR011009">
    <property type="entry name" value="Kinase-like_dom_sf"/>
</dbReference>
<proteinExistence type="inferred from homology"/>
<dbReference type="SMART" id="SM00220">
    <property type="entry name" value="S_TKc"/>
    <property type="match status" value="1"/>
</dbReference>
<dbReference type="GO" id="GO:0004674">
    <property type="term" value="F:protein serine/threonine kinase activity"/>
    <property type="evidence" value="ECO:0007669"/>
    <property type="project" value="UniProtKB-KW"/>
</dbReference>
<keyword evidence="7" id="KW-1185">Reference proteome</keyword>
<name>A0AAD7UKP4_9STRA</name>
<dbReference type="Pfam" id="PF00069">
    <property type="entry name" value="Pkinase"/>
    <property type="match status" value="1"/>
</dbReference>
<gene>
    <name evidence="6" type="ORF">CTAYLR_008699</name>
</gene>
<comment type="caution">
    <text evidence="6">The sequence shown here is derived from an EMBL/GenBank/DDBJ whole genome shotgun (WGS) entry which is preliminary data.</text>
</comment>
<sequence>MGLFGKFFRRDPCKDNYVLGRVLGQGSFAVVKRAVCKKDNTQWAVKIIKKSALQSEDKDSLDKEVKIMERLAALKHENIVLLREVFDAPDHFYMVMELCLGGEVFDRVVEKEKYTEQEARVAVKQVAEALRVCHSMGIVHRDLKPENLLYVKPTSDQIKLADFGLANILTPQTALETACGTPGYVAPEVLWGSGYTEEVDMWSLGVITYILMCGFPPFYDENQNRLFKKIRHGDYSFPAPYWDQVSDKAKKLVMSLLTVDPEERATADTVLKDDWITETTEDAPALVGFQENLARYNAKRKFKAGIMKMQAINLLKGASSRRGELETSNSDSG</sequence>
<keyword evidence="4" id="KW-0723">Serine/threonine-protein kinase</keyword>
<dbReference type="EMBL" id="JAQMWT010000154">
    <property type="protein sequence ID" value="KAJ8609033.1"/>
    <property type="molecule type" value="Genomic_DNA"/>
</dbReference>
<dbReference type="Gene3D" id="1.10.510.10">
    <property type="entry name" value="Transferase(Phosphotransferase) domain 1"/>
    <property type="match status" value="1"/>
</dbReference>
<dbReference type="CDD" id="cd05117">
    <property type="entry name" value="STKc_CAMK"/>
    <property type="match status" value="1"/>
</dbReference>
<evidence type="ECO:0000256" key="1">
    <source>
        <dbReference type="ARBA" id="ARBA00022741"/>
    </source>
</evidence>
<dbReference type="GO" id="GO:0005524">
    <property type="term" value="F:ATP binding"/>
    <property type="evidence" value="ECO:0007669"/>
    <property type="project" value="UniProtKB-UniRule"/>
</dbReference>
<comment type="similarity">
    <text evidence="4">Belongs to the protein kinase superfamily.</text>
</comment>
<keyword evidence="1 3" id="KW-0547">Nucleotide-binding</keyword>
<feature type="domain" description="Protein kinase" evidence="5">
    <location>
        <begin position="17"/>
        <end position="276"/>
    </location>
</feature>
<evidence type="ECO:0000256" key="3">
    <source>
        <dbReference type="PROSITE-ProRule" id="PRU10141"/>
    </source>
</evidence>
<evidence type="ECO:0000313" key="7">
    <source>
        <dbReference type="Proteomes" id="UP001230188"/>
    </source>
</evidence>
<keyword evidence="2 3" id="KW-0067">ATP-binding</keyword>
<evidence type="ECO:0000259" key="5">
    <source>
        <dbReference type="PROSITE" id="PS50011"/>
    </source>
</evidence>
<dbReference type="Proteomes" id="UP001230188">
    <property type="component" value="Unassembled WGS sequence"/>
</dbReference>
<dbReference type="FunFam" id="3.30.200.20:FF:000042">
    <property type="entry name" value="Aurora kinase A"/>
    <property type="match status" value="1"/>
</dbReference>
<reference evidence="6" key="1">
    <citation type="submission" date="2023-01" db="EMBL/GenBank/DDBJ databases">
        <title>Metagenome sequencing of chrysophaentin producing Chrysophaeum taylorii.</title>
        <authorList>
            <person name="Davison J."/>
            <person name="Bewley C."/>
        </authorList>
    </citation>
    <scope>NUCLEOTIDE SEQUENCE</scope>
    <source>
        <strain evidence="6">NIES-1699</strain>
    </source>
</reference>
<dbReference type="PROSITE" id="PS00108">
    <property type="entry name" value="PROTEIN_KINASE_ST"/>
    <property type="match status" value="1"/>
</dbReference>
<accession>A0AAD7UKP4</accession>
<evidence type="ECO:0000313" key="6">
    <source>
        <dbReference type="EMBL" id="KAJ8609033.1"/>
    </source>
</evidence>
<dbReference type="PROSITE" id="PS50011">
    <property type="entry name" value="PROTEIN_KINASE_DOM"/>
    <property type="match status" value="1"/>
</dbReference>
<evidence type="ECO:0000256" key="4">
    <source>
        <dbReference type="RuleBase" id="RU000304"/>
    </source>
</evidence>
<evidence type="ECO:0000256" key="2">
    <source>
        <dbReference type="ARBA" id="ARBA00022840"/>
    </source>
</evidence>
<keyword evidence="4" id="KW-0418">Kinase</keyword>
<protein>
    <recommendedName>
        <fullName evidence="5">Protein kinase domain-containing protein</fullName>
    </recommendedName>
</protein>